<dbReference type="eggNOG" id="COG1216">
    <property type="taxonomic scope" value="Bacteria"/>
</dbReference>
<reference evidence="2 3" key="1">
    <citation type="submission" date="2012-06" db="EMBL/GenBank/DDBJ databases">
        <title>Finished chromosome of genome of Cylindrospermum stagnale PCC 7417.</title>
        <authorList>
            <consortium name="US DOE Joint Genome Institute"/>
            <person name="Gugger M."/>
            <person name="Coursin T."/>
            <person name="Rippka R."/>
            <person name="Tandeau De Marsac N."/>
            <person name="Huntemann M."/>
            <person name="Wei C.-L."/>
            <person name="Han J."/>
            <person name="Detter J.C."/>
            <person name="Han C."/>
            <person name="Tapia R."/>
            <person name="Chen A."/>
            <person name="Kyrpides N."/>
            <person name="Mavromatis K."/>
            <person name="Markowitz V."/>
            <person name="Szeto E."/>
            <person name="Ivanova N."/>
            <person name="Pagani I."/>
            <person name="Pati A."/>
            <person name="Goodwin L."/>
            <person name="Nordberg H.P."/>
            <person name="Cantor M.N."/>
            <person name="Hua S.X."/>
            <person name="Woyke T."/>
            <person name="Kerfeld C.A."/>
        </authorList>
    </citation>
    <scope>NUCLEOTIDE SEQUENCE [LARGE SCALE GENOMIC DNA]</scope>
    <source>
        <strain evidence="2 3">PCC 7417</strain>
    </source>
</reference>
<protein>
    <submittedName>
        <fullName evidence="2">Glycosyl transferase</fullName>
    </submittedName>
</protein>
<organism evidence="2 3">
    <name type="scientific">Cylindrospermum stagnale PCC 7417</name>
    <dbReference type="NCBI Taxonomy" id="56107"/>
    <lineage>
        <taxon>Bacteria</taxon>
        <taxon>Bacillati</taxon>
        <taxon>Cyanobacteriota</taxon>
        <taxon>Cyanophyceae</taxon>
        <taxon>Nostocales</taxon>
        <taxon>Nostocaceae</taxon>
        <taxon>Cylindrospermum</taxon>
    </lineage>
</organism>
<keyword evidence="2" id="KW-0808">Transferase</keyword>
<dbReference type="InterPro" id="IPR001173">
    <property type="entry name" value="Glyco_trans_2-like"/>
</dbReference>
<dbReference type="InterPro" id="IPR029044">
    <property type="entry name" value="Nucleotide-diphossugar_trans"/>
</dbReference>
<evidence type="ECO:0000313" key="3">
    <source>
        <dbReference type="Proteomes" id="UP000010475"/>
    </source>
</evidence>
<keyword evidence="3" id="KW-1185">Reference proteome</keyword>
<dbReference type="AlphaFoldDB" id="K9WZ07"/>
<dbReference type="PANTHER" id="PTHR22916:SF56">
    <property type="entry name" value="GLYCOSYL TRANSFERASE"/>
    <property type="match status" value="1"/>
</dbReference>
<dbReference type="SUPFAM" id="SSF53448">
    <property type="entry name" value="Nucleotide-diphospho-sugar transferases"/>
    <property type="match status" value="1"/>
</dbReference>
<dbReference type="STRING" id="56107.Cylst_2539"/>
<gene>
    <name evidence="2" type="ORF">Cylst_2539</name>
</gene>
<dbReference type="GO" id="GO:0016740">
    <property type="term" value="F:transferase activity"/>
    <property type="evidence" value="ECO:0007669"/>
    <property type="project" value="UniProtKB-KW"/>
</dbReference>
<dbReference type="KEGG" id="csg:Cylst_2539"/>
<evidence type="ECO:0000313" key="2">
    <source>
        <dbReference type="EMBL" id="AFZ24747.1"/>
    </source>
</evidence>
<dbReference type="Gene3D" id="3.90.550.10">
    <property type="entry name" value="Spore Coat Polysaccharide Biosynthesis Protein SpsA, Chain A"/>
    <property type="match status" value="1"/>
</dbReference>
<sequence length="327" mass="38349">MINKQPRLSIGLPVFNGEKFIKEAINSLLAQTFEDFELIICDNASTDKTEEICRTYAEKDKRIRYYRNEKNIGCARNFNRVFELSSGEYFKWAAHDDLHAPDFIMRCIEVLDEHPSIILCHSQVYIIDENGKFLQNYNIKLKTDSLKPQERFHELLGKNLCYQCYGIIRSSALKSIPPMGSYGNADGVLLVRLALRGRFYEIPEYLFFARCHPEQSMNMFIPNYLLVAKNEQQELLSLLPDYYGYAIWFDSANEGRILLPHWRILWEYLLSIWHSSLSLSEHLCCYNSIISQSKSPENVLLKDLLNALQILWKRWRKALIKEQQITL</sequence>
<dbReference type="RefSeq" id="WP_015208001.1">
    <property type="nucleotide sequence ID" value="NC_019757.1"/>
</dbReference>
<dbReference type="Proteomes" id="UP000010475">
    <property type="component" value="Chromosome"/>
</dbReference>
<proteinExistence type="predicted"/>
<accession>K9WZ07</accession>
<name>K9WZ07_9NOST</name>
<dbReference type="Pfam" id="PF00535">
    <property type="entry name" value="Glycos_transf_2"/>
    <property type="match status" value="1"/>
</dbReference>
<dbReference type="OrthoDB" id="549701at2"/>
<feature type="domain" description="Glycosyltransferase 2-like" evidence="1">
    <location>
        <begin position="9"/>
        <end position="174"/>
    </location>
</feature>
<dbReference type="PANTHER" id="PTHR22916">
    <property type="entry name" value="GLYCOSYLTRANSFERASE"/>
    <property type="match status" value="1"/>
</dbReference>
<evidence type="ECO:0000259" key="1">
    <source>
        <dbReference type="Pfam" id="PF00535"/>
    </source>
</evidence>
<dbReference type="EMBL" id="CP003642">
    <property type="protein sequence ID" value="AFZ24747.1"/>
    <property type="molecule type" value="Genomic_DNA"/>
</dbReference>
<dbReference type="HOGENOM" id="CLU_025996_16_0_3"/>